<reference evidence="1 2" key="1">
    <citation type="journal article" date="2009" name="Int. J. Syst. Evol. Microbiol.">
        <title>Paenibacillus contaminans sp. nov., isolated from a contaminated laboratory plate.</title>
        <authorList>
            <person name="Chou J.H."/>
            <person name="Lee J.H."/>
            <person name="Lin M.C."/>
            <person name="Chang P.S."/>
            <person name="Arun A.B."/>
            <person name="Young C.C."/>
            <person name="Chen W.M."/>
        </authorList>
    </citation>
    <scope>NUCLEOTIDE SEQUENCE [LARGE SCALE GENOMIC DNA]</scope>
    <source>
        <strain evidence="1 2">CKOBP-6</strain>
    </source>
</reference>
<comment type="caution">
    <text evidence="1">The sequence shown here is derived from an EMBL/GenBank/DDBJ whole genome shotgun (WGS) entry which is preliminary data.</text>
</comment>
<feature type="non-terminal residue" evidence="1">
    <location>
        <position position="1"/>
    </location>
</feature>
<name>A0A329MGG7_9BACL</name>
<gene>
    <name evidence="1" type="ORF">DQG23_22350</name>
</gene>
<evidence type="ECO:0000313" key="2">
    <source>
        <dbReference type="Proteomes" id="UP000250369"/>
    </source>
</evidence>
<keyword evidence="2" id="KW-1185">Reference proteome</keyword>
<sequence>ERDYEEQDEQSKHFASSFQGVKNRLGHCQDGFCVQAINEQKRIKVHGKKSEQFKPLANEMKGDALLSPFVGQSESVSLDLLAAPGDKDTGVFVP</sequence>
<dbReference type="EMBL" id="QMFB01000014">
    <property type="protein sequence ID" value="RAV18900.1"/>
    <property type="molecule type" value="Genomic_DNA"/>
</dbReference>
<dbReference type="RefSeq" id="WP_238177980.1">
    <property type="nucleotide sequence ID" value="NZ_QMFB01000014.1"/>
</dbReference>
<dbReference type="AlphaFoldDB" id="A0A329MGG7"/>
<dbReference type="Proteomes" id="UP000250369">
    <property type="component" value="Unassembled WGS sequence"/>
</dbReference>
<accession>A0A329MGG7</accession>
<protein>
    <submittedName>
        <fullName evidence="1">Uncharacterized protein</fullName>
    </submittedName>
</protein>
<proteinExistence type="predicted"/>
<evidence type="ECO:0000313" key="1">
    <source>
        <dbReference type="EMBL" id="RAV18900.1"/>
    </source>
</evidence>
<organism evidence="1 2">
    <name type="scientific">Paenibacillus contaminans</name>
    <dbReference type="NCBI Taxonomy" id="450362"/>
    <lineage>
        <taxon>Bacteria</taxon>
        <taxon>Bacillati</taxon>
        <taxon>Bacillota</taxon>
        <taxon>Bacilli</taxon>
        <taxon>Bacillales</taxon>
        <taxon>Paenibacillaceae</taxon>
        <taxon>Paenibacillus</taxon>
    </lineage>
</organism>